<dbReference type="Proteomes" id="UP001207468">
    <property type="component" value="Unassembled WGS sequence"/>
</dbReference>
<proteinExistence type="predicted"/>
<accession>A0ACC0UPE3</accession>
<evidence type="ECO:0000313" key="1">
    <source>
        <dbReference type="EMBL" id="KAI9513471.1"/>
    </source>
</evidence>
<gene>
    <name evidence="1" type="ORF">F5148DRAFT_7683</name>
</gene>
<sequence>MFPSWLLAVPEEIVLNILKECDHRAILACKSTCRRIYDIISRSISIRYMLELAANGMQDSPCTFLGKVQCLDMLAAHETAWRTLSWSDNTPVEIPDGWGEPVSVSGNVIVFPNPDVPLRELLILRTPSKLRDVTLKSWRLQLVRDVRDVCIDSAQNLLICYRGVKSFHVCSLLTGESHPLAQHVAVIEPTSSWRYRIGSMRICGDNFAVASEQGLYISVWNWKSGKHISDFVRSLTRTKRSPTYLITNQFSSLQSSVFTFLDEYHILFPRSMDDSLYVYDVRAMPPINMKKPKLKGTHCFEITTPPLRILLAGCSIDLACNSVATGTDAAARIFFTDCHDRIVSLRVTAWPNSSATRAIIEQDYAYHEIHVRARSLLTWTQTHPAPPNACVTIPWSMWSPAAARVVAPYEEDGNVLYTCPFQSRFPGCGMRIVSALLVRSNGTSGVTVTDYHPARVFRSRKQGTSPNYTYTPTNAGTAQGQKSVASSSECGNEGAQDAVYSRGRSRSLPLLTVLKTPSIHAVSAMELIKNLFLRLYPSSQELGNAHTCHSRAAANKLQYLEKEMPLPIELWPNDSKPVFNVLCEDAVMFYTLVPGSKRIQYAHWYIF</sequence>
<keyword evidence="2" id="KW-1185">Reference proteome</keyword>
<evidence type="ECO:0000313" key="2">
    <source>
        <dbReference type="Proteomes" id="UP001207468"/>
    </source>
</evidence>
<comment type="caution">
    <text evidence="1">The sequence shown here is derived from an EMBL/GenBank/DDBJ whole genome shotgun (WGS) entry which is preliminary data.</text>
</comment>
<name>A0ACC0UPE3_9AGAM</name>
<organism evidence="1 2">
    <name type="scientific">Russula earlei</name>
    <dbReference type="NCBI Taxonomy" id="71964"/>
    <lineage>
        <taxon>Eukaryota</taxon>
        <taxon>Fungi</taxon>
        <taxon>Dikarya</taxon>
        <taxon>Basidiomycota</taxon>
        <taxon>Agaricomycotina</taxon>
        <taxon>Agaricomycetes</taxon>
        <taxon>Russulales</taxon>
        <taxon>Russulaceae</taxon>
        <taxon>Russula</taxon>
    </lineage>
</organism>
<reference evidence="1" key="1">
    <citation type="submission" date="2021-03" db="EMBL/GenBank/DDBJ databases">
        <title>Evolutionary priming and transition to the ectomycorrhizal habit in an iconic lineage of mushroom-forming fungi: is preadaptation a requirement?</title>
        <authorList>
            <consortium name="DOE Joint Genome Institute"/>
            <person name="Looney B.P."/>
            <person name="Miyauchi S."/>
            <person name="Morin E."/>
            <person name="Drula E."/>
            <person name="Courty P.E."/>
            <person name="Chicoki N."/>
            <person name="Fauchery L."/>
            <person name="Kohler A."/>
            <person name="Kuo A."/>
            <person name="LaButti K."/>
            <person name="Pangilinan J."/>
            <person name="Lipzen A."/>
            <person name="Riley R."/>
            <person name="Andreopoulos W."/>
            <person name="He G."/>
            <person name="Johnson J."/>
            <person name="Barry K.W."/>
            <person name="Grigoriev I.V."/>
            <person name="Nagy L."/>
            <person name="Hibbett D."/>
            <person name="Henrissat B."/>
            <person name="Matheny P.B."/>
            <person name="Labbe J."/>
            <person name="Martin A.F."/>
        </authorList>
    </citation>
    <scope>NUCLEOTIDE SEQUENCE</scope>
    <source>
        <strain evidence="1">BPL698</strain>
    </source>
</reference>
<protein>
    <submittedName>
        <fullName evidence="1">Uncharacterized protein</fullName>
    </submittedName>
</protein>
<dbReference type="EMBL" id="JAGFNK010000001">
    <property type="protein sequence ID" value="KAI9513471.1"/>
    <property type="molecule type" value="Genomic_DNA"/>
</dbReference>